<evidence type="ECO:0000256" key="7">
    <source>
        <dbReference type="SAM" id="Phobius"/>
    </source>
</evidence>
<feature type="transmembrane region" description="Helical" evidence="7">
    <location>
        <begin position="12"/>
        <end position="30"/>
    </location>
</feature>
<dbReference type="GO" id="GO:0016780">
    <property type="term" value="F:phosphotransferase activity, for other substituted phosphate groups"/>
    <property type="evidence" value="ECO:0007669"/>
    <property type="project" value="TreeGrafter"/>
</dbReference>
<evidence type="ECO:0000313" key="9">
    <source>
        <dbReference type="EMBL" id="MBB5315600.1"/>
    </source>
</evidence>
<evidence type="ECO:0000259" key="8">
    <source>
        <dbReference type="Pfam" id="PF02397"/>
    </source>
</evidence>
<dbReference type="EMBL" id="JACHDY010000001">
    <property type="protein sequence ID" value="MBB5315600.1"/>
    <property type="molecule type" value="Genomic_DNA"/>
</dbReference>
<keyword evidence="4 7" id="KW-0812">Transmembrane</keyword>
<sequence>MTPPNRKIFLELVEFGDLCLLFGSLGGAYAFTSGHRFFGILDSLETRHPVQVFLATLVLAVVWHGILRSNKFYRSRRVDGFVREVVDVFIASVLCALSSCAWLWLVCSHSKHSIAEIGFISAVFGAVSFAIFVSTRLVGRALARVFRSKGYNLRHVLVVGTNRRAHGFSQDVALHPEWGYHLQGFVDDQWWSEETAASNAGALLGGLDSIPSLLRTLPVDEVIVALPLASFYQQIAEIVASCRDHGIAVRSIGTFFDQEQTKRTAYLQRGVGTITLHDESWNAWGFMIKRVTDAVVSAVLLLGLAPVFLLVAALIRLTSKGPVFFRQTRIGYGKRPFEILKFRTMVVDAEKLMAQVEHLNETKGPTFKLKNDPRITPLGKFLRKSSLDEIPQLVNVFLGDMSLVGPRPLPVRDYEGFSKDWHRRRFSVKPGITCLWQVMGRSSISFDEWMALDMRYIDQWSMWLDIKILFQTIPAVFRGSGAV</sequence>
<feature type="transmembrane region" description="Helical" evidence="7">
    <location>
        <begin position="294"/>
        <end position="315"/>
    </location>
</feature>
<evidence type="ECO:0000313" key="10">
    <source>
        <dbReference type="Proteomes" id="UP000568106"/>
    </source>
</evidence>
<proteinExistence type="inferred from homology"/>
<dbReference type="InterPro" id="IPR003362">
    <property type="entry name" value="Bact_transf"/>
</dbReference>
<feature type="transmembrane region" description="Helical" evidence="7">
    <location>
        <begin position="117"/>
        <end position="139"/>
    </location>
</feature>
<keyword evidence="6 7" id="KW-0472">Membrane</keyword>
<dbReference type="PANTHER" id="PTHR30576:SF10">
    <property type="entry name" value="SLL5057 PROTEIN"/>
    <property type="match status" value="1"/>
</dbReference>
<keyword evidence="10" id="KW-1185">Reference proteome</keyword>
<keyword evidence="5 7" id="KW-1133">Transmembrane helix</keyword>
<comment type="subcellular location">
    <subcellularLocation>
        <location evidence="1">Membrane</location>
        <topology evidence="1">Multi-pass membrane protein</topology>
    </subcellularLocation>
</comment>
<protein>
    <submittedName>
        <fullName evidence="9">Exopolysaccharide biosynthesis polyprenyl glycosylphosphotransferase</fullName>
    </submittedName>
</protein>
<organism evidence="9 10">
    <name type="scientific">Tunturiibacter empetritectus</name>
    <dbReference type="NCBI Taxonomy" id="3069691"/>
    <lineage>
        <taxon>Bacteria</taxon>
        <taxon>Pseudomonadati</taxon>
        <taxon>Acidobacteriota</taxon>
        <taxon>Terriglobia</taxon>
        <taxon>Terriglobales</taxon>
        <taxon>Acidobacteriaceae</taxon>
        <taxon>Tunturiibacter</taxon>
    </lineage>
</organism>
<feature type="transmembrane region" description="Helical" evidence="7">
    <location>
        <begin position="88"/>
        <end position="105"/>
    </location>
</feature>
<dbReference type="PANTHER" id="PTHR30576">
    <property type="entry name" value="COLANIC BIOSYNTHESIS UDP-GLUCOSE LIPID CARRIER TRANSFERASE"/>
    <property type="match status" value="1"/>
</dbReference>
<evidence type="ECO:0000256" key="6">
    <source>
        <dbReference type="ARBA" id="ARBA00023136"/>
    </source>
</evidence>
<comment type="caution">
    <text evidence="9">The sequence shown here is derived from an EMBL/GenBank/DDBJ whole genome shotgun (WGS) entry which is preliminary data.</text>
</comment>
<dbReference type="Gene3D" id="3.40.50.720">
    <property type="entry name" value="NAD(P)-binding Rossmann-like Domain"/>
    <property type="match status" value="1"/>
</dbReference>
<dbReference type="GO" id="GO:0016020">
    <property type="term" value="C:membrane"/>
    <property type="evidence" value="ECO:0007669"/>
    <property type="project" value="UniProtKB-SubCell"/>
</dbReference>
<evidence type="ECO:0000256" key="1">
    <source>
        <dbReference type="ARBA" id="ARBA00004141"/>
    </source>
</evidence>
<feature type="domain" description="Bacterial sugar transferase" evidence="8">
    <location>
        <begin position="289"/>
        <end position="477"/>
    </location>
</feature>
<dbReference type="InterPro" id="IPR017475">
    <property type="entry name" value="EPS_sugar_tfrase"/>
</dbReference>
<dbReference type="Pfam" id="PF02397">
    <property type="entry name" value="Bac_transf"/>
    <property type="match status" value="1"/>
</dbReference>
<evidence type="ECO:0000256" key="5">
    <source>
        <dbReference type="ARBA" id="ARBA00022989"/>
    </source>
</evidence>
<dbReference type="Pfam" id="PF13727">
    <property type="entry name" value="CoA_binding_3"/>
    <property type="match status" value="1"/>
</dbReference>
<dbReference type="NCBIfam" id="TIGR03025">
    <property type="entry name" value="EPS_sugtrans"/>
    <property type="match status" value="1"/>
</dbReference>
<dbReference type="Proteomes" id="UP000568106">
    <property type="component" value="Unassembled WGS sequence"/>
</dbReference>
<keyword evidence="3" id="KW-0808">Transferase</keyword>
<gene>
    <name evidence="9" type="ORF">HDF09_000250</name>
</gene>
<reference evidence="9" key="1">
    <citation type="submission" date="2020-08" db="EMBL/GenBank/DDBJ databases">
        <title>Genomic Encyclopedia of Type Strains, Phase IV (KMG-V): Genome sequencing to study the core and pangenomes of soil and plant-associated prokaryotes.</title>
        <authorList>
            <person name="Whitman W."/>
        </authorList>
    </citation>
    <scope>NUCLEOTIDE SEQUENCE [LARGE SCALE GENOMIC DNA]</scope>
    <source>
        <strain evidence="9">M8UP27</strain>
    </source>
</reference>
<evidence type="ECO:0000256" key="3">
    <source>
        <dbReference type="ARBA" id="ARBA00022679"/>
    </source>
</evidence>
<accession>A0A7W8IG70</accession>
<name>A0A7W8IG70_9BACT</name>
<comment type="similarity">
    <text evidence="2">Belongs to the bacterial sugar transferase family.</text>
</comment>
<evidence type="ECO:0000256" key="2">
    <source>
        <dbReference type="ARBA" id="ARBA00006464"/>
    </source>
</evidence>
<feature type="transmembrane region" description="Helical" evidence="7">
    <location>
        <begin position="50"/>
        <end position="67"/>
    </location>
</feature>
<evidence type="ECO:0000256" key="4">
    <source>
        <dbReference type="ARBA" id="ARBA00022692"/>
    </source>
</evidence>
<dbReference type="AlphaFoldDB" id="A0A7W8IG70"/>